<proteinExistence type="predicted"/>
<reference evidence="1 2" key="1">
    <citation type="journal article" date="2019" name="Int. J. Syst. Evol. Microbiol.">
        <title>The Global Catalogue of Microorganisms (GCM) 10K type strain sequencing project: providing services to taxonomists for standard genome sequencing and annotation.</title>
        <authorList>
            <consortium name="The Broad Institute Genomics Platform"/>
            <consortium name="The Broad Institute Genome Sequencing Center for Infectious Disease"/>
            <person name="Wu L."/>
            <person name="Ma J."/>
        </authorList>
    </citation>
    <scope>NUCLEOTIDE SEQUENCE [LARGE SCALE GENOMIC DNA]</scope>
    <source>
        <strain evidence="1 2">JCM 12928</strain>
    </source>
</reference>
<accession>A0ABN1GP69</accession>
<sequence>MRKNRMASGTLALAVRYCAMNGVTPSMDGTGSACGGWATGAFMRGGRVTDRSQRLKRDPPVLHKLRGAAIRRGRRLRERGAKPRLCPQL</sequence>
<name>A0ABN1GP69_9CAUL</name>
<dbReference type="Proteomes" id="UP001501352">
    <property type="component" value="Unassembled WGS sequence"/>
</dbReference>
<dbReference type="EMBL" id="BAAAGA010000001">
    <property type="protein sequence ID" value="GAA0615149.1"/>
    <property type="molecule type" value="Genomic_DNA"/>
</dbReference>
<gene>
    <name evidence="1" type="ORF">GCM10009422_07700</name>
</gene>
<keyword evidence="2" id="KW-1185">Reference proteome</keyword>
<evidence type="ECO:0000313" key="1">
    <source>
        <dbReference type="EMBL" id="GAA0615149.1"/>
    </source>
</evidence>
<comment type="caution">
    <text evidence="1">The sequence shown here is derived from an EMBL/GenBank/DDBJ whole genome shotgun (WGS) entry which is preliminary data.</text>
</comment>
<organism evidence="1 2">
    <name type="scientific">Brevundimonas kwangchunensis</name>
    <dbReference type="NCBI Taxonomy" id="322163"/>
    <lineage>
        <taxon>Bacteria</taxon>
        <taxon>Pseudomonadati</taxon>
        <taxon>Pseudomonadota</taxon>
        <taxon>Alphaproteobacteria</taxon>
        <taxon>Caulobacterales</taxon>
        <taxon>Caulobacteraceae</taxon>
        <taxon>Brevundimonas</taxon>
    </lineage>
</organism>
<evidence type="ECO:0000313" key="2">
    <source>
        <dbReference type="Proteomes" id="UP001501352"/>
    </source>
</evidence>
<protein>
    <submittedName>
        <fullName evidence="1">Uncharacterized protein</fullName>
    </submittedName>
</protein>